<sequence>MFCPKCGNGGKRKVAVTVGENGIVLAAHRPRITLGGTRGQDTGVMVHFYPHIARSPYTSSHSGDHPSYFNSRSSNNLMPEVVILLSHDLAVCIAECESYFYPFVDKLLCSKICHWTREHQKKAMDMVL</sequence>
<reference evidence="1" key="1">
    <citation type="submission" date="2023-05" db="EMBL/GenBank/DDBJ databases">
        <title>Nepenthes gracilis genome sequencing.</title>
        <authorList>
            <person name="Fukushima K."/>
        </authorList>
    </citation>
    <scope>NUCLEOTIDE SEQUENCE</scope>
    <source>
        <strain evidence="1">SING2019-196</strain>
    </source>
</reference>
<dbReference type="SUPFAM" id="SSF144206">
    <property type="entry name" value="NOB1 zinc finger-like"/>
    <property type="match status" value="1"/>
</dbReference>
<dbReference type="AlphaFoldDB" id="A0AAD3SPD4"/>
<dbReference type="InterPro" id="IPR036283">
    <property type="entry name" value="NOB1_Zf-like_sf"/>
</dbReference>
<evidence type="ECO:0000313" key="2">
    <source>
        <dbReference type="Proteomes" id="UP001279734"/>
    </source>
</evidence>
<organism evidence="1 2">
    <name type="scientific">Nepenthes gracilis</name>
    <name type="common">Slender pitcher plant</name>
    <dbReference type="NCBI Taxonomy" id="150966"/>
    <lineage>
        <taxon>Eukaryota</taxon>
        <taxon>Viridiplantae</taxon>
        <taxon>Streptophyta</taxon>
        <taxon>Embryophyta</taxon>
        <taxon>Tracheophyta</taxon>
        <taxon>Spermatophyta</taxon>
        <taxon>Magnoliopsida</taxon>
        <taxon>eudicotyledons</taxon>
        <taxon>Gunneridae</taxon>
        <taxon>Pentapetalae</taxon>
        <taxon>Caryophyllales</taxon>
        <taxon>Nepenthaceae</taxon>
        <taxon>Nepenthes</taxon>
    </lineage>
</organism>
<dbReference type="Proteomes" id="UP001279734">
    <property type="component" value="Unassembled WGS sequence"/>
</dbReference>
<proteinExistence type="predicted"/>
<evidence type="ECO:0000313" key="1">
    <source>
        <dbReference type="EMBL" id="GMH14061.1"/>
    </source>
</evidence>
<comment type="caution">
    <text evidence="1">The sequence shown here is derived from an EMBL/GenBank/DDBJ whole genome shotgun (WGS) entry which is preliminary data.</text>
</comment>
<name>A0AAD3SPD4_NEPGR</name>
<dbReference type="EMBL" id="BSYO01000013">
    <property type="protein sequence ID" value="GMH14061.1"/>
    <property type="molecule type" value="Genomic_DNA"/>
</dbReference>
<accession>A0AAD3SPD4</accession>
<protein>
    <submittedName>
        <fullName evidence="1">Uncharacterized protein</fullName>
    </submittedName>
</protein>
<gene>
    <name evidence="1" type="ORF">Nepgr_015902</name>
</gene>
<keyword evidence="2" id="KW-1185">Reference proteome</keyword>